<proteinExistence type="predicted"/>
<dbReference type="PANTHER" id="PTHR15682">
    <property type="entry name" value="UNHEALTHY RIBOSOME BIOGENESIS PROTEIN 2 HOMOLOG"/>
    <property type="match status" value="1"/>
</dbReference>
<reference evidence="2" key="1">
    <citation type="submission" date="2023-03" db="EMBL/GenBank/DDBJ databases">
        <title>Mating type loci evolution in Malassezia.</title>
        <authorList>
            <person name="Coelho M.A."/>
        </authorList>
    </citation>
    <scope>NUCLEOTIDE SEQUENCE</scope>
    <source>
        <strain evidence="2">CBS 14135</strain>
    </source>
</reference>
<dbReference type="Pfam" id="PF10441">
    <property type="entry name" value="Urb2"/>
    <property type="match status" value="1"/>
</dbReference>
<keyword evidence="3" id="KW-1185">Reference proteome</keyword>
<dbReference type="GO" id="GO:0042254">
    <property type="term" value="P:ribosome biogenesis"/>
    <property type="evidence" value="ECO:0007669"/>
    <property type="project" value="TreeGrafter"/>
</dbReference>
<dbReference type="Proteomes" id="UP001216638">
    <property type="component" value="Chromosome 1"/>
</dbReference>
<dbReference type="InterPro" id="IPR052609">
    <property type="entry name" value="Ribosome_Biogenesis_Reg"/>
</dbReference>
<gene>
    <name evidence="2" type="ORF">MBRA1_000924</name>
</gene>
<name>A0AAF0DQP2_9BASI</name>
<protein>
    <recommendedName>
        <fullName evidence="1">Nucleolar 27S pre-rRNA processing Urb2/Npa2 C-terminal domain-containing protein</fullName>
    </recommendedName>
</protein>
<accession>A0AAF0DQP2</accession>
<evidence type="ECO:0000313" key="2">
    <source>
        <dbReference type="EMBL" id="WFC94295.1"/>
    </source>
</evidence>
<dbReference type="AlphaFoldDB" id="A0AAF0DQP2"/>
<dbReference type="InterPro" id="IPR018849">
    <property type="entry name" value="Urb2/Npa2_C"/>
</dbReference>
<feature type="domain" description="Nucleolar 27S pre-rRNA processing Urb2/Npa2 C-terminal" evidence="1">
    <location>
        <begin position="548"/>
        <end position="790"/>
    </location>
</feature>
<organism evidence="2 3">
    <name type="scientific">Malassezia brasiliensis</name>
    <dbReference type="NCBI Taxonomy" id="1821822"/>
    <lineage>
        <taxon>Eukaryota</taxon>
        <taxon>Fungi</taxon>
        <taxon>Dikarya</taxon>
        <taxon>Basidiomycota</taxon>
        <taxon>Ustilaginomycotina</taxon>
        <taxon>Malasseziomycetes</taxon>
        <taxon>Malasseziales</taxon>
        <taxon>Malasseziaceae</taxon>
        <taxon>Malassezia</taxon>
    </lineage>
</organism>
<evidence type="ECO:0000313" key="3">
    <source>
        <dbReference type="Proteomes" id="UP001216638"/>
    </source>
</evidence>
<dbReference type="EMBL" id="CP119951">
    <property type="protein sequence ID" value="WFC94295.1"/>
    <property type="molecule type" value="Genomic_DNA"/>
</dbReference>
<sequence length="791" mass="86619">MHHSLALDETLPDFVAQHTLGDMRPYLDATEPELAVEAFRSVLGAMELRQLYNQQDNEATAQLVAMVGGPLLPLLQQPVPDPLPAWDGQVFGMPACVLPVALWRLLTTRWVAVLDALGAAQLAPLVGHLEATLHDPASWQAQLSRTVVCNAQFLEQPHWRTALLDWVLHATSWIDTAQSPSQLADTDSLHHTLASMALLEALPISYFPRSSLDVLLPRLSWLDMALTMRPSMPNLPLKQVLCRAFSAIHTLPEILPMPEYLEALCRIPTRDLTFVQASMDLLRAMLRRGKHDMSQLLPCLAKLDLRTEMAQQTFTTVVEWLAETRYELPAQSCAPLLQASSLPAIGDNWSEEAVHRVATRVRAFAALTRLCMAVDAQISTRPDAKTGAQLVEAADALRTALRSGTVSPRTAAPLAEAVFSALVALHPIGPAVASYVSLSVVFATLFYSLEEFGSVSLLAQYTDLVTHMDSEAYAHILRVIEMAFAGDNITETAAVYEAHDQAAFLTLLAILLQHGPSGTSRIASARFSSLLARLPFALHQAPRLVSPVVSLLDRVCSNRALILRPLDVPRIFALVSCVVGPSGREDRTEDCTDAATLFSGVVSTLHAIIRLRKDLLGAFLPQLTEVLCQLLPLLQSLQRSNVGRTQLHRLAAATPVWLDVASHPLGAGEARTLSRLYAEIPAKSTSIATIVAHKRRRVSTDEHAGTTESLARSMSKHAVYILVAYVRCVSQSGTTLATSVRQELQPGLYALCDLVSKFERDAVLKGMLDASGQIIFKALWSEWERQRYKGT</sequence>
<evidence type="ECO:0000259" key="1">
    <source>
        <dbReference type="Pfam" id="PF10441"/>
    </source>
</evidence>
<dbReference type="GO" id="GO:0005730">
    <property type="term" value="C:nucleolus"/>
    <property type="evidence" value="ECO:0007669"/>
    <property type="project" value="TreeGrafter"/>
</dbReference>
<dbReference type="PANTHER" id="PTHR15682:SF2">
    <property type="entry name" value="UNHEALTHY RIBOSOME BIOGENESIS PROTEIN 2 HOMOLOG"/>
    <property type="match status" value="1"/>
</dbReference>